<keyword evidence="4" id="KW-1185">Reference proteome</keyword>
<dbReference type="PROSITE" id="PS51194">
    <property type="entry name" value="HELICASE_CTER"/>
    <property type="match status" value="1"/>
</dbReference>
<proteinExistence type="predicted"/>
<evidence type="ECO:0000313" key="4">
    <source>
        <dbReference type="Proteomes" id="UP001189429"/>
    </source>
</evidence>
<protein>
    <recommendedName>
        <fullName evidence="2">Helicase C-terminal domain-containing protein</fullName>
    </recommendedName>
</protein>
<dbReference type="Gene3D" id="3.40.50.300">
    <property type="entry name" value="P-loop containing nucleotide triphosphate hydrolases"/>
    <property type="match status" value="1"/>
</dbReference>
<comment type="caution">
    <text evidence="3">The sequence shown here is derived from an EMBL/GenBank/DDBJ whole genome shotgun (WGS) entry which is preliminary data.</text>
</comment>
<evidence type="ECO:0000313" key="3">
    <source>
        <dbReference type="EMBL" id="CAK0802653.1"/>
    </source>
</evidence>
<dbReference type="EMBL" id="CAUYUJ010002854">
    <property type="protein sequence ID" value="CAK0802653.1"/>
    <property type="molecule type" value="Genomic_DNA"/>
</dbReference>
<dbReference type="InterPro" id="IPR001650">
    <property type="entry name" value="Helicase_C-like"/>
</dbReference>
<dbReference type="InterPro" id="IPR027417">
    <property type="entry name" value="P-loop_NTPase"/>
</dbReference>
<accession>A0ABN9QD14</accession>
<feature type="region of interest" description="Disordered" evidence="1">
    <location>
        <begin position="1"/>
        <end position="26"/>
    </location>
</feature>
<evidence type="ECO:0000259" key="2">
    <source>
        <dbReference type="PROSITE" id="PS51194"/>
    </source>
</evidence>
<sequence>MGSDGPTEEVNITQTEEEHNPFTDHPSQYHVMVSEREKNAKLMRVLRSTTYHRAVVLVWSNRRAMALSEVLRELKFDARSMYSVEGSHPDSESDGSIQAVVQSFGPEAGILVALAEDRALTSDIIRPNLLINYDMPDDAESYLGRVGPKGHVSLDGVVISFAASSDAAVLLEIQEEMPVNIVASPPSSAPA</sequence>
<dbReference type="Proteomes" id="UP001189429">
    <property type="component" value="Unassembled WGS sequence"/>
</dbReference>
<name>A0ABN9QD14_9DINO</name>
<gene>
    <name evidence="3" type="ORF">PCOR1329_LOCUS10105</name>
</gene>
<dbReference type="SUPFAM" id="SSF52540">
    <property type="entry name" value="P-loop containing nucleoside triphosphate hydrolases"/>
    <property type="match status" value="1"/>
</dbReference>
<reference evidence="3" key="1">
    <citation type="submission" date="2023-10" db="EMBL/GenBank/DDBJ databases">
        <authorList>
            <person name="Chen Y."/>
            <person name="Shah S."/>
            <person name="Dougan E. K."/>
            <person name="Thang M."/>
            <person name="Chan C."/>
        </authorList>
    </citation>
    <scope>NUCLEOTIDE SEQUENCE [LARGE SCALE GENOMIC DNA]</scope>
</reference>
<organism evidence="3 4">
    <name type="scientific">Prorocentrum cordatum</name>
    <dbReference type="NCBI Taxonomy" id="2364126"/>
    <lineage>
        <taxon>Eukaryota</taxon>
        <taxon>Sar</taxon>
        <taxon>Alveolata</taxon>
        <taxon>Dinophyceae</taxon>
        <taxon>Prorocentrales</taxon>
        <taxon>Prorocentraceae</taxon>
        <taxon>Prorocentrum</taxon>
    </lineage>
</organism>
<feature type="domain" description="Helicase C-terminal" evidence="2">
    <location>
        <begin position="41"/>
        <end position="191"/>
    </location>
</feature>
<evidence type="ECO:0000256" key="1">
    <source>
        <dbReference type="SAM" id="MobiDB-lite"/>
    </source>
</evidence>